<feature type="compositionally biased region" description="Acidic residues" evidence="4">
    <location>
        <begin position="311"/>
        <end position="328"/>
    </location>
</feature>
<dbReference type="GO" id="GO:0005634">
    <property type="term" value="C:nucleus"/>
    <property type="evidence" value="ECO:0007669"/>
    <property type="project" value="TreeGrafter"/>
</dbReference>
<dbReference type="GO" id="GO:0003723">
    <property type="term" value="F:RNA binding"/>
    <property type="evidence" value="ECO:0007669"/>
    <property type="project" value="UniProtKB-UniRule"/>
</dbReference>
<evidence type="ECO:0000256" key="2">
    <source>
        <dbReference type="PROSITE-ProRule" id="PRU00176"/>
    </source>
</evidence>
<keyword evidence="9" id="KW-1185">Reference proteome</keyword>
<dbReference type="InterPro" id="IPR035967">
    <property type="entry name" value="SWAP/Surp_sf"/>
</dbReference>
<dbReference type="InterPro" id="IPR000061">
    <property type="entry name" value="Surp"/>
</dbReference>
<dbReference type="Pfam" id="PF00076">
    <property type="entry name" value="RRM_1"/>
    <property type="match status" value="1"/>
</dbReference>
<evidence type="ECO:0000256" key="3">
    <source>
        <dbReference type="SAM" id="Coils"/>
    </source>
</evidence>
<sequence length="637" mass="72948">MNLKQKEEARKKEEHLRLSQVLLDYESAFANEDKLGNAEKKETKKRNYETFNDIKRSDKVGETLRKMTSLNEDVSVDHDKPSTNLFLSQLNLKCKEEDLIGAFGGFGAIASVKIMHPRHPVDPSRPPRKLTGFVCFMEREDAKNALDSLNGKDLLGTSLRISWGKATKNLPSVPIYDLGNGVYQSSKKMDFSSSHKDLFNMDQRSKNVLSVEEQVGIKVTKPTSEDLYFLIHRTVERVLKHGPSFEAALMKREGKTNPNFEFLYNFDSPEHLYYRWKLYSMLQGDKHDEWSMKKCQIFVDGPIYIPPNSESDMEEETDDSISGDDSDESETKTDQKKKVKPKGVLSTQQRKYFEKRLRCITTERDKIARLMVFCIDHSEASEVIVDLIVESLLIENTPVFPVKMARLYLVSDVLSNSSVSVNSAWKYRTNFEKKLPAVFEHLGLIYTRIESRIAAEKMRSAVLGILNIWAKWILFTGDSIGNLIEKFSKTEEELNQKKEEELKLNKEEQSTTELNVKAEVTTLDSSKWKSVEEIKQPPVTSNSSKWKVVESVPKNKLEIEKKVLDSNWKKVEEIKKDPKNIENSQEDKEEDLDGEPLVEDVDGIKMDEEEENIDGEPLDDIDGAPMSSDDEIDGVPM</sequence>
<evidence type="ECO:0008006" key="10">
    <source>
        <dbReference type="Google" id="ProtNLM"/>
    </source>
</evidence>
<accession>A0AAD5U4J4</accession>
<organism evidence="8 9">
    <name type="scientific">Clydaea vesicula</name>
    <dbReference type="NCBI Taxonomy" id="447962"/>
    <lineage>
        <taxon>Eukaryota</taxon>
        <taxon>Fungi</taxon>
        <taxon>Fungi incertae sedis</taxon>
        <taxon>Chytridiomycota</taxon>
        <taxon>Chytridiomycota incertae sedis</taxon>
        <taxon>Chytridiomycetes</taxon>
        <taxon>Lobulomycetales</taxon>
        <taxon>Lobulomycetaceae</taxon>
        <taxon>Clydaea</taxon>
    </lineage>
</organism>
<reference evidence="8" key="1">
    <citation type="submission" date="2020-05" db="EMBL/GenBank/DDBJ databases">
        <title>Phylogenomic resolution of chytrid fungi.</title>
        <authorList>
            <person name="Stajich J.E."/>
            <person name="Amses K."/>
            <person name="Simmons R."/>
            <person name="Seto K."/>
            <person name="Myers J."/>
            <person name="Bonds A."/>
            <person name="Quandt C.A."/>
            <person name="Barry K."/>
            <person name="Liu P."/>
            <person name="Grigoriev I."/>
            <person name="Longcore J.E."/>
            <person name="James T.Y."/>
        </authorList>
    </citation>
    <scope>NUCLEOTIDE SEQUENCE</scope>
    <source>
        <strain evidence="8">JEL0476</strain>
    </source>
</reference>
<evidence type="ECO:0000256" key="4">
    <source>
        <dbReference type="SAM" id="MobiDB-lite"/>
    </source>
</evidence>
<dbReference type="AlphaFoldDB" id="A0AAD5U4J4"/>
<dbReference type="InterPro" id="IPR012677">
    <property type="entry name" value="Nucleotide-bd_a/b_plait_sf"/>
</dbReference>
<dbReference type="SUPFAM" id="SSF109905">
    <property type="entry name" value="Surp module (SWAP domain)"/>
    <property type="match status" value="1"/>
</dbReference>
<feature type="compositionally biased region" description="Acidic residues" evidence="4">
    <location>
        <begin position="587"/>
        <end position="637"/>
    </location>
</feature>
<dbReference type="SMART" id="SM00582">
    <property type="entry name" value="RPR"/>
    <property type="match status" value="1"/>
</dbReference>
<dbReference type="InterPro" id="IPR035979">
    <property type="entry name" value="RBD_domain_sf"/>
</dbReference>
<dbReference type="SMART" id="SM00648">
    <property type="entry name" value="SWAP"/>
    <property type="match status" value="1"/>
</dbReference>
<dbReference type="InterPro" id="IPR008942">
    <property type="entry name" value="ENTH_VHS"/>
</dbReference>
<feature type="domain" description="CID" evidence="7">
    <location>
        <begin position="345"/>
        <end position="491"/>
    </location>
</feature>
<dbReference type="InterPro" id="IPR006569">
    <property type="entry name" value="CID_dom"/>
</dbReference>
<dbReference type="Pfam" id="PF01805">
    <property type="entry name" value="Surp"/>
    <property type="match status" value="1"/>
</dbReference>
<dbReference type="SUPFAM" id="SSF48464">
    <property type="entry name" value="ENTH/VHS domain"/>
    <property type="match status" value="1"/>
</dbReference>
<dbReference type="SUPFAM" id="SSF54928">
    <property type="entry name" value="RNA-binding domain, RBD"/>
    <property type="match status" value="1"/>
</dbReference>
<dbReference type="Pfam" id="PF04818">
    <property type="entry name" value="CID"/>
    <property type="match status" value="1"/>
</dbReference>
<keyword evidence="1 2" id="KW-0694">RNA-binding</keyword>
<dbReference type="Gene3D" id="1.25.40.90">
    <property type="match status" value="1"/>
</dbReference>
<comment type="caution">
    <text evidence="8">The sequence shown here is derived from an EMBL/GenBank/DDBJ whole genome shotgun (WGS) entry which is preliminary data.</text>
</comment>
<evidence type="ECO:0000259" key="5">
    <source>
        <dbReference type="PROSITE" id="PS50102"/>
    </source>
</evidence>
<evidence type="ECO:0000313" key="8">
    <source>
        <dbReference type="EMBL" id="KAJ3222595.1"/>
    </source>
</evidence>
<dbReference type="InterPro" id="IPR000504">
    <property type="entry name" value="RRM_dom"/>
</dbReference>
<evidence type="ECO:0000256" key="1">
    <source>
        <dbReference type="ARBA" id="ARBA00022884"/>
    </source>
</evidence>
<name>A0AAD5U4J4_9FUNG</name>
<evidence type="ECO:0000313" key="9">
    <source>
        <dbReference type="Proteomes" id="UP001211065"/>
    </source>
</evidence>
<dbReference type="PROSITE" id="PS50128">
    <property type="entry name" value="SURP"/>
    <property type="match status" value="1"/>
</dbReference>
<gene>
    <name evidence="8" type="ORF">HK099_002107</name>
</gene>
<feature type="domain" description="RRM" evidence="5">
    <location>
        <begin position="83"/>
        <end position="166"/>
    </location>
</feature>
<dbReference type="PROSITE" id="PS51391">
    <property type="entry name" value="CID"/>
    <property type="match status" value="1"/>
</dbReference>
<feature type="domain" description="SURP motif" evidence="6">
    <location>
        <begin position="230"/>
        <end position="274"/>
    </location>
</feature>
<dbReference type="Gene3D" id="1.10.10.790">
    <property type="entry name" value="Surp module"/>
    <property type="match status" value="1"/>
</dbReference>
<dbReference type="PANTHER" id="PTHR23140:SF0">
    <property type="entry name" value="U2 SNRNP-ASSOCIATED SURP MOTIF-CONTAINING PROTEIN"/>
    <property type="match status" value="1"/>
</dbReference>
<dbReference type="PROSITE" id="PS50102">
    <property type="entry name" value="RRM"/>
    <property type="match status" value="1"/>
</dbReference>
<dbReference type="EMBL" id="JADGJW010000168">
    <property type="protein sequence ID" value="KAJ3222595.1"/>
    <property type="molecule type" value="Genomic_DNA"/>
</dbReference>
<dbReference type="GO" id="GO:0006396">
    <property type="term" value="P:RNA processing"/>
    <property type="evidence" value="ECO:0007669"/>
    <property type="project" value="InterPro"/>
</dbReference>
<dbReference type="Proteomes" id="UP001211065">
    <property type="component" value="Unassembled WGS sequence"/>
</dbReference>
<evidence type="ECO:0000259" key="6">
    <source>
        <dbReference type="PROSITE" id="PS50128"/>
    </source>
</evidence>
<dbReference type="SMART" id="SM00360">
    <property type="entry name" value="RRM"/>
    <property type="match status" value="1"/>
</dbReference>
<proteinExistence type="predicted"/>
<dbReference type="PANTHER" id="PTHR23140">
    <property type="entry name" value="RNA PROCESSING PROTEIN LD23810P"/>
    <property type="match status" value="1"/>
</dbReference>
<dbReference type="InterPro" id="IPR051485">
    <property type="entry name" value="SR-CTD_assoc_factor"/>
</dbReference>
<feature type="region of interest" description="Disordered" evidence="4">
    <location>
        <begin position="308"/>
        <end position="343"/>
    </location>
</feature>
<keyword evidence="3" id="KW-0175">Coiled coil</keyword>
<feature type="coiled-coil region" evidence="3">
    <location>
        <begin position="480"/>
        <end position="511"/>
    </location>
</feature>
<protein>
    <recommendedName>
        <fullName evidence="10">U2 snRNP-associated SURP motif-containing protein</fullName>
    </recommendedName>
</protein>
<feature type="region of interest" description="Disordered" evidence="4">
    <location>
        <begin position="575"/>
        <end position="637"/>
    </location>
</feature>
<evidence type="ECO:0000259" key="7">
    <source>
        <dbReference type="PROSITE" id="PS51391"/>
    </source>
</evidence>
<dbReference type="Gene3D" id="3.30.70.330">
    <property type="match status" value="1"/>
</dbReference>